<dbReference type="InterPro" id="IPR051270">
    <property type="entry name" value="Tyrosine-tRNA_ligase_regulator"/>
</dbReference>
<comment type="subcellular location">
    <subcellularLocation>
        <location evidence="1">Cytoplasm</location>
    </subcellularLocation>
</comment>
<dbReference type="PANTHER" id="PTHR11586">
    <property type="entry name" value="TRNA-AMINOACYLATION COFACTOR ARC1 FAMILY MEMBER"/>
    <property type="match status" value="1"/>
</dbReference>
<dbReference type="FunFam" id="2.40.50.140:FF:000047">
    <property type="entry name" value="tyrosine--tRNA ligase, cytoplasmic isoform X2"/>
    <property type="match status" value="1"/>
</dbReference>
<protein>
    <recommendedName>
        <fullName evidence="8">tRNA-binding domain-containing protein</fullName>
    </recommendedName>
</protein>
<reference evidence="9" key="1">
    <citation type="submission" date="2021-01" db="EMBL/GenBank/DDBJ databases">
        <authorList>
            <person name="Corre E."/>
            <person name="Pelletier E."/>
            <person name="Niang G."/>
            <person name="Scheremetjew M."/>
            <person name="Finn R."/>
            <person name="Kale V."/>
            <person name="Holt S."/>
            <person name="Cochrane G."/>
            <person name="Meng A."/>
            <person name="Brown T."/>
            <person name="Cohen L."/>
        </authorList>
    </citation>
    <scope>NUCLEOTIDE SEQUENCE</scope>
    <source>
        <strain evidence="9">NIES-2562</strain>
    </source>
</reference>
<evidence type="ECO:0000259" key="8">
    <source>
        <dbReference type="PROSITE" id="PS50886"/>
    </source>
</evidence>
<evidence type="ECO:0000256" key="6">
    <source>
        <dbReference type="PROSITE-ProRule" id="PRU00209"/>
    </source>
</evidence>
<dbReference type="EMBL" id="HBIB01023219">
    <property type="protein sequence ID" value="CAE0252998.1"/>
    <property type="molecule type" value="Transcribed_RNA"/>
</dbReference>
<dbReference type="PROSITE" id="PS50886">
    <property type="entry name" value="TRBD"/>
    <property type="match status" value="1"/>
</dbReference>
<sequence length="198" mass="22295">MDVEETPKKKKEKKEKREGGSRAQPSQPAVEATNIEKILFRVGKIVEVGRHPDADGLYVEKIDVGEEQPRQILSGLVKFIPIEQMQDRRIIVCCNLKPAKMRGIMSYGMVLCAENDGKTVVEFVEPPEDANIGDRICVEGVEYRCEPEAQLNPKKKVWDKVAEELRVDSEGFATYEGKKLHIAGKYLTAPTVREGVIR</sequence>
<dbReference type="CDD" id="cd02799">
    <property type="entry name" value="tRNA_bind_EMAP-II_like"/>
    <property type="match status" value="1"/>
</dbReference>
<dbReference type="Gene3D" id="2.40.50.140">
    <property type="entry name" value="Nucleic acid-binding proteins"/>
    <property type="match status" value="1"/>
</dbReference>
<evidence type="ECO:0000256" key="5">
    <source>
        <dbReference type="ARBA" id="ARBA00022917"/>
    </source>
</evidence>
<dbReference type="InterPro" id="IPR002547">
    <property type="entry name" value="tRNA-bd_dom"/>
</dbReference>
<dbReference type="GO" id="GO:0005737">
    <property type="term" value="C:cytoplasm"/>
    <property type="evidence" value="ECO:0007669"/>
    <property type="project" value="UniProtKB-SubCell"/>
</dbReference>
<keyword evidence="2" id="KW-0963">Cytoplasm</keyword>
<dbReference type="Pfam" id="PF01588">
    <property type="entry name" value="tRNA_bind"/>
    <property type="match status" value="1"/>
</dbReference>
<organism evidence="9">
    <name type="scientific">Palpitomonas bilix</name>
    <dbReference type="NCBI Taxonomy" id="652834"/>
    <lineage>
        <taxon>Eukaryota</taxon>
        <taxon>Eukaryota incertae sedis</taxon>
    </lineage>
</organism>
<dbReference type="SUPFAM" id="SSF50249">
    <property type="entry name" value="Nucleic acid-binding proteins"/>
    <property type="match status" value="1"/>
</dbReference>
<evidence type="ECO:0000256" key="1">
    <source>
        <dbReference type="ARBA" id="ARBA00004496"/>
    </source>
</evidence>
<evidence type="ECO:0000313" key="9">
    <source>
        <dbReference type="EMBL" id="CAE0252998.1"/>
    </source>
</evidence>
<dbReference type="GO" id="GO:0006412">
    <property type="term" value="P:translation"/>
    <property type="evidence" value="ECO:0007669"/>
    <property type="project" value="UniProtKB-KW"/>
</dbReference>
<accession>A0A7S3DDP8</accession>
<dbReference type="GO" id="GO:0000049">
    <property type="term" value="F:tRNA binding"/>
    <property type="evidence" value="ECO:0007669"/>
    <property type="project" value="UniProtKB-UniRule"/>
</dbReference>
<evidence type="ECO:0000256" key="4">
    <source>
        <dbReference type="ARBA" id="ARBA00022884"/>
    </source>
</evidence>
<dbReference type="PANTHER" id="PTHR11586:SF33">
    <property type="entry name" value="AMINOACYL TRNA SYNTHASE COMPLEX-INTERACTING MULTIFUNCTIONAL PROTEIN 1"/>
    <property type="match status" value="1"/>
</dbReference>
<gene>
    <name evidence="9" type="ORF">PBIL07802_LOCUS15230</name>
</gene>
<evidence type="ECO:0000256" key="7">
    <source>
        <dbReference type="SAM" id="MobiDB-lite"/>
    </source>
</evidence>
<evidence type="ECO:0000256" key="3">
    <source>
        <dbReference type="ARBA" id="ARBA00022555"/>
    </source>
</evidence>
<proteinExistence type="predicted"/>
<evidence type="ECO:0000256" key="2">
    <source>
        <dbReference type="ARBA" id="ARBA00022490"/>
    </source>
</evidence>
<keyword evidence="3 6" id="KW-0820">tRNA-binding</keyword>
<keyword evidence="5" id="KW-0648">Protein biosynthesis</keyword>
<keyword evidence="4 6" id="KW-0694">RNA-binding</keyword>
<name>A0A7S3DDP8_9EUKA</name>
<feature type="region of interest" description="Disordered" evidence="7">
    <location>
        <begin position="1"/>
        <end position="29"/>
    </location>
</feature>
<dbReference type="AlphaFoldDB" id="A0A7S3DDP8"/>
<feature type="domain" description="TRNA-binding" evidence="8">
    <location>
        <begin position="34"/>
        <end position="137"/>
    </location>
</feature>
<dbReference type="InterPro" id="IPR012340">
    <property type="entry name" value="NA-bd_OB-fold"/>
</dbReference>